<dbReference type="EC" id="3.5.1.44" evidence="5"/>
<dbReference type="RefSeq" id="WP_015896129.1">
    <property type="nucleotide sequence ID" value="NC_012483.1"/>
</dbReference>
<proteinExistence type="inferred from homology"/>
<dbReference type="InterPro" id="IPR001789">
    <property type="entry name" value="Sig_transdc_resp-reg_receiver"/>
</dbReference>
<feature type="modified residue" description="4-aspartylphosphate" evidence="5 7">
    <location>
        <position position="59"/>
    </location>
</feature>
<dbReference type="NCBIfam" id="NF009206">
    <property type="entry name" value="PRK12555.1"/>
    <property type="match status" value="1"/>
</dbReference>
<feature type="domain" description="CheB-type methylesterase" evidence="9">
    <location>
        <begin position="161"/>
        <end position="353"/>
    </location>
</feature>
<dbReference type="EC" id="3.1.1.61" evidence="5"/>
<keyword evidence="1 5" id="KW-0963">Cytoplasm</keyword>
<evidence type="ECO:0000256" key="5">
    <source>
        <dbReference type="HAMAP-Rule" id="MF_00099"/>
    </source>
</evidence>
<dbReference type="GO" id="GO:0005737">
    <property type="term" value="C:cytoplasm"/>
    <property type="evidence" value="ECO:0007669"/>
    <property type="project" value="UniProtKB-SubCell"/>
</dbReference>
<keyword evidence="11" id="KW-1185">Reference proteome</keyword>
<dbReference type="Pfam" id="PF01339">
    <property type="entry name" value="CheB_methylest"/>
    <property type="match status" value="1"/>
</dbReference>
<dbReference type="Pfam" id="PF00072">
    <property type="entry name" value="Response_reg"/>
    <property type="match status" value="1"/>
</dbReference>
<dbReference type="Gene3D" id="3.40.50.180">
    <property type="entry name" value="Methylesterase CheB, C-terminal domain"/>
    <property type="match status" value="1"/>
</dbReference>
<evidence type="ECO:0000313" key="10">
    <source>
        <dbReference type="EMBL" id="ACO32740.1"/>
    </source>
</evidence>
<evidence type="ECO:0000256" key="2">
    <source>
        <dbReference type="ARBA" id="ARBA00022500"/>
    </source>
</evidence>
<feature type="active site" evidence="5 6">
    <location>
        <position position="295"/>
    </location>
</feature>
<dbReference type="Gene3D" id="3.40.50.2300">
    <property type="match status" value="1"/>
</dbReference>
<reference evidence="10 11" key="1">
    <citation type="journal article" date="2009" name="Appl. Environ. Microbiol.">
        <title>Three genomes from the phylum Acidobacteria provide insight into the lifestyles of these microorganisms in soils.</title>
        <authorList>
            <person name="Ward N.L."/>
            <person name="Challacombe J.F."/>
            <person name="Janssen P.H."/>
            <person name="Henrissat B."/>
            <person name="Coutinho P.M."/>
            <person name="Wu M."/>
            <person name="Xie G."/>
            <person name="Haft D.H."/>
            <person name="Sait M."/>
            <person name="Badger J."/>
            <person name="Barabote R.D."/>
            <person name="Bradley B."/>
            <person name="Brettin T.S."/>
            <person name="Brinkac L.M."/>
            <person name="Bruce D."/>
            <person name="Creasy T."/>
            <person name="Daugherty S.C."/>
            <person name="Davidsen T.M."/>
            <person name="DeBoy R.T."/>
            <person name="Detter J.C."/>
            <person name="Dodson R.J."/>
            <person name="Durkin A.S."/>
            <person name="Ganapathy A."/>
            <person name="Gwinn-Giglio M."/>
            <person name="Han C.S."/>
            <person name="Khouri H."/>
            <person name="Kiss H."/>
            <person name="Kothari S.P."/>
            <person name="Madupu R."/>
            <person name="Nelson K.E."/>
            <person name="Nelson W.C."/>
            <person name="Paulsen I."/>
            <person name="Penn K."/>
            <person name="Ren Q."/>
            <person name="Rosovitz M.J."/>
            <person name="Selengut J.D."/>
            <person name="Shrivastava S."/>
            <person name="Sullivan S.A."/>
            <person name="Tapia R."/>
            <person name="Thompson L.S."/>
            <person name="Watkins K.L."/>
            <person name="Yang Q."/>
            <person name="Yu C."/>
            <person name="Zafar N."/>
            <person name="Zhou L."/>
            <person name="Kuske C.R."/>
        </authorList>
    </citation>
    <scope>NUCLEOTIDE SEQUENCE [LARGE SCALE GENOMIC DNA]</scope>
    <source>
        <strain evidence="11">ATCC 51196 / DSM 11244 / BCRC 80197 / JCM 7670 / NBRC 15755 / NCIMB 13165 / 161</strain>
    </source>
</reference>
<dbReference type="HAMAP" id="MF_00099">
    <property type="entry name" value="CheB_chemtxs"/>
    <property type="match status" value="1"/>
</dbReference>
<dbReference type="HOGENOM" id="CLU_000445_51_0_0"/>
<comment type="catalytic activity">
    <reaction evidence="4 5">
        <text>[protein]-L-glutamate 5-O-methyl ester + H2O = L-glutamyl-[protein] + methanol + H(+)</text>
        <dbReference type="Rhea" id="RHEA:23236"/>
        <dbReference type="Rhea" id="RHEA-COMP:10208"/>
        <dbReference type="Rhea" id="RHEA-COMP:10311"/>
        <dbReference type="ChEBI" id="CHEBI:15377"/>
        <dbReference type="ChEBI" id="CHEBI:15378"/>
        <dbReference type="ChEBI" id="CHEBI:17790"/>
        <dbReference type="ChEBI" id="CHEBI:29973"/>
        <dbReference type="ChEBI" id="CHEBI:82795"/>
        <dbReference type="EC" id="3.1.1.61"/>
    </reaction>
</comment>
<comment type="catalytic activity">
    <reaction evidence="5">
        <text>L-glutaminyl-[protein] + H2O = L-glutamyl-[protein] + NH4(+)</text>
        <dbReference type="Rhea" id="RHEA:16441"/>
        <dbReference type="Rhea" id="RHEA-COMP:10207"/>
        <dbReference type="Rhea" id="RHEA-COMP:10208"/>
        <dbReference type="ChEBI" id="CHEBI:15377"/>
        <dbReference type="ChEBI" id="CHEBI:28938"/>
        <dbReference type="ChEBI" id="CHEBI:29973"/>
        <dbReference type="ChEBI" id="CHEBI:30011"/>
        <dbReference type="EC" id="3.5.1.44"/>
    </reaction>
</comment>
<accession>C1F3H8</accession>
<evidence type="ECO:0000256" key="3">
    <source>
        <dbReference type="ARBA" id="ARBA00022801"/>
    </source>
</evidence>
<dbReference type="PANTHER" id="PTHR42872">
    <property type="entry name" value="PROTEIN-GLUTAMATE METHYLESTERASE/PROTEIN-GLUTAMINE GLUTAMINASE"/>
    <property type="match status" value="1"/>
</dbReference>
<dbReference type="SUPFAM" id="SSF52172">
    <property type="entry name" value="CheY-like"/>
    <property type="match status" value="1"/>
</dbReference>
<dbReference type="InterPro" id="IPR035909">
    <property type="entry name" value="CheB_C"/>
</dbReference>
<protein>
    <recommendedName>
        <fullName evidence="5">Protein-glutamate methylesterase/protein-glutamine glutaminase</fullName>
        <ecNumber evidence="5">3.1.1.61</ecNumber>
        <ecNumber evidence="5">3.5.1.44</ecNumber>
    </recommendedName>
</protein>
<dbReference type="eggNOG" id="COG2201">
    <property type="taxonomic scope" value="Bacteria"/>
</dbReference>
<dbReference type="GO" id="GO:0006935">
    <property type="term" value="P:chemotaxis"/>
    <property type="evidence" value="ECO:0007669"/>
    <property type="project" value="UniProtKB-UniRule"/>
</dbReference>
<comment type="domain">
    <text evidence="5">Contains a C-terminal catalytic domain, and an N-terminal region which modulates catalytic activity.</text>
</comment>
<dbReference type="PROSITE" id="PS50122">
    <property type="entry name" value="CHEB"/>
    <property type="match status" value="1"/>
</dbReference>
<dbReference type="PANTHER" id="PTHR42872:SF6">
    <property type="entry name" value="PROTEIN-GLUTAMATE METHYLESTERASE_PROTEIN-GLUTAMINE GLUTAMINASE"/>
    <property type="match status" value="1"/>
</dbReference>
<dbReference type="GO" id="GO:0008984">
    <property type="term" value="F:protein-glutamate methylesterase activity"/>
    <property type="evidence" value="ECO:0007669"/>
    <property type="project" value="UniProtKB-UniRule"/>
</dbReference>
<dbReference type="InterPro" id="IPR008248">
    <property type="entry name" value="CheB-like"/>
</dbReference>
<dbReference type="EMBL" id="CP001472">
    <property type="protein sequence ID" value="ACO32740.1"/>
    <property type="molecule type" value="Genomic_DNA"/>
</dbReference>
<dbReference type="InterPro" id="IPR000673">
    <property type="entry name" value="Sig_transdc_resp-reg_Me-estase"/>
</dbReference>
<dbReference type="PROSITE" id="PS50110">
    <property type="entry name" value="RESPONSE_REGULATORY"/>
    <property type="match status" value="1"/>
</dbReference>
<dbReference type="NCBIfam" id="NF001965">
    <property type="entry name" value="PRK00742.1"/>
    <property type="match status" value="1"/>
</dbReference>
<evidence type="ECO:0000256" key="1">
    <source>
        <dbReference type="ARBA" id="ARBA00022490"/>
    </source>
</evidence>
<name>C1F3H8_ACIC5</name>
<evidence type="ECO:0000313" key="11">
    <source>
        <dbReference type="Proteomes" id="UP000002207"/>
    </source>
</evidence>
<sequence>MSEDPRIRVLIVDDSAIVRKLLTEALSGERDIEVVGTAPDPFVARDKILALKPDVLTLDIEMPRMDGVTFLKRLMHFHPLPVIVISSLGVASSRVALEALEAGAIDVLAKPGGPQSVGDLRHGLAAKIRAAKVARLRTAAKATPVTATAAPVSRIAQPRRSFPSSSVIAIGASTGGTEAILQVLREMPKDVPPIVIAQHIPAVFSRSFANRLNEICAIEVREAADGDELRSGLALVAPGNFHMLLRKAGTGYRVEVKDGPMVCFQRPSVDVLFQSVAQAAGRHATGAILTGMGSDGAMGLLEMKKSGARTLAQDEASCVVFGMPKEAIRHDAVDRVLPLSSICGALLEEAARAS</sequence>
<feature type="active site" evidence="5 6">
    <location>
        <position position="173"/>
    </location>
</feature>
<dbReference type="GO" id="GO:0000156">
    <property type="term" value="F:phosphorelay response regulator activity"/>
    <property type="evidence" value="ECO:0007669"/>
    <property type="project" value="InterPro"/>
</dbReference>
<dbReference type="STRING" id="240015.ACP_0968"/>
<dbReference type="GO" id="GO:0050568">
    <property type="term" value="F:protein-glutamine glutaminase activity"/>
    <property type="evidence" value="ECO:0007669"/>
    <property type="project" value="UniProtKB-UniRule"/>
</dbReference>
<dbReference type="FunCoup" id="C1F3H8">
    <property type="interactions" value="308"/>
</dbReference>
<evidence type="ECO:0000256" key="6">
    <source>
        <dbReference type="PROSITE-ProRule" id="PRU00050"/>
    </source>
</evidence>
<feature type="active site" evidence="5 6">
    <location>
        <position position="199"/>
    </location>
</feature>
<dbReference type="CDD" id="cd17541">
    <property type="entry name" value="REC_CheB-like"/>
    <property type="match status" value="1"/>
</dbReference>
<keyword evidence="2 5" id="KW-0145">Chemotaxis</keyword>
<evidence type="ECO:0000256" key="4">
    <source>
        <dbReference type="ARBA" id="ARBA00048267"/>
    </source>
</evidence>
<dbReference type="SMART" id="SM00448">
    <property type="entry name" value="REC"/>
    <property type="match status" value="1"/>
</dbReference>
<feature type="domain" description="Response regulatory" evidence="8">
    <location>
        <begin position="8"/>
        <end position="125"/>
    </location>
</feature>
<comment type="function">
    <text evidence="5">Involved in chemotaxis. Part of a chemotaxis signal transduction system that modulates chemotaxis in response to various stimuli. Catalyzes the demethylation of specific methylglutamate residues introduced into the chemoreceptors (methyl-accepting chemotaxis proteins or MCP) by CheR. Also mediates the irreversible deamidation of specific glutamine residues to glutamic acid.</text>
</comment>
<comment type="similarity">
    <text evidence="5">Belongs to the CheB family.</text>
</comment>
<dbReference type="CDD" id="cd16432">
    <property type="entry name" value="CheB_Rec"/>
    <property type="match status" value="1"/>
</dbReference>
<dbReference type="KEGG" id="aca:ACP_0968"/>
<comment type="PTM">
    <text evidence="5">Phosphorylated by CheA. Phosphorylation of the N-terminal regulatory domain activates the methylesterase activity.</text>
</comment>
<evidence type="ECO:0000259" key="8">
    <source>
        <dbReference type="PROSITE" id="PS50110"/>
    </source>
</evidence>
<dbReference type="AlphaFoldDB" id="C1F3H8"/>
<organism evidence="10 11">
    <name type="scientific">Acidobacterium capsulatum (strain ATCC 51196 / DSM 11244 / BCRC 80197 / JCM 7670 / NBRC 15755 / NCIMB 13165 / 161)</name>
    <dbReference type="NCBI Taxonomy" id="240015"/>
    <lineage>
        <taxon>Bacteria</taxon>
        <taxon>Pseudomonadati</taxon>
        <taxon>Acidobacteriota</taxon>
        <taxon>Terriglobia</taxon>
        <taxon>Terriglobales</taxon>
        <taxon>Acidobacteriaceae</taxon>
        <taxon>Acidobacterium</taxon>
    </lineage>
</organism>
<comment type="subcellular location">
    <subcellularLocation>
        <location evidence="5">Cytoplasm</location>
    </subcellularLocation>
</comment>
<dbReference type="InParanoid" id="C1F3H8"/>
<keyword evidence="3 5" id="KW-0378">Hydrolase</keyword>
<gene>
    <name evidence="5 10" type="primary">cheB</name>
    <name evidence="10" type="ordered locus">ACP_0968</name>
</gene>
<dbReference type="InterPro" id="IPR011006">
    <property type="entry name" value="CheY-like_superfamily"/>
</dbReference>
<dbReference type="SUPFAM" id="SSF52738">
    <property type="entry name" value="Methylesterase CheB, C-terminal domain"/>
    <property type="match status" value="1"/>
</dbReference>
<dbReference type="OrthoDB" id="9793421at2"/>
<dbReference type="PIRSF" id="PIRSF000876">
    <property type="entry name" value="RR_chemtxs_CheB"/>
    <property type="match status" value="1"/>
</dbReference>
<dbReference type="Proteomes" id="UP000002207">
    <property type="component" value="Chromosome"/>
</dbReference>
<evidence type="ECO:0000259" key="9">
    <source>
        <dbReference type="PROSITE" id="PS50122"/>
    </source>
</evidence>
<evidence type="ECO:0000256" key="7">
    <source>
        <dbReference type="PROSITE-ProRule" id="PRU00169"/>
    </source>
</evidence>
<keyword evidence="5 7" id="KW-0597">Phosphoprotein</keyword>